<organism evidence="8 9">
    <name type="scientific">Lithospermum erythrorhizon</name>
    <name type="common">Purple gromwell</name>
    <name type="synonym">Lithospermum officinale var. erythrorhizon</name>
    <dbReference type="NCBI Taxonomy" id="34254"/>
    <lineage>
        <taxon>Eukaryota</taxon>
        <taxon>Viridiplantae</taxon>
        <taxon>Streptophyta</taxon>
        <taxon>Embryophyta</taxon>
        <taxon>Tracheophyta</taxon>
        <taxon>Spermatophyta</taxon>
        <taxon>Magnoliopsida</taxon>
        <taxon>eudicotyledons</taxon>
        <taxon>Gunneridae</taxon>
        <taxon>Pentapetalae</taxon>
        <taxon>asterids</taxon>
        <taxon>lamiids</taxon>
        <taxon>Boraginales</taxon>
        <taxon>Boraginaceae</taxon>
        <taxon>Boraginoideae</taxon>
        <taxon>Lithospermeae</taxon>
        <taxon>Lithospermum</taxon>
    </lineage>
</organism>
<evidence type="ECO:0000256" key="4">
    <source>
        <dbReference type="ARBA" id="ARBA00022759"/>
    </source>
</evidence>
<gene>
    <name evidence="8" type="ORF">LIER_32515</name>
</gene>
<dbReference type="Pfam" id="PF17917">
    <property type="entry name" value="RT_RNaseH"/>
    <property type="match status" value="1"/>
</dbReference>
<evidence type="ECO:0000256" key="6">
    <source>
        <dbReference type="ARBA" id="ARBA00022918"/>
    </source>
</evidence>
<dbReference type="GO" id="GO:0003964">
    <property type="term" value="F:RNA-directed DNA polymerase activity"/>
    <property type="evidence" value="ECO:0007669"/>
    <property type="project" value="UniProtKB-KW"/>
</dbReference>
<proteinExistence type="predicted"/>
<dbReference type="Proteomes" id="UP001454036">
    <property type="component" value="Unassembled WGS sequence"/>
</dbReference>
<dbReference type="EMBL" id="BAABME010012535">
    <property type="protein sequence ID" value="GAA0185227.1"/>
    <property type="molecule type" value="Genomic_DNA"/>
</dbReference>
<evidence type="ECO:0000256" key="3">
    <source>
        <dbReference type="ARBA" id="ARBA00022722"/>
    </source>
</evidence>
<keyword evidence="5" id="KW-0378">Hydrolase</keyword>
<reference evidence="8 9" key="1">
    <citation type="submission" date="2024-01" db="EMBL/GenBank/DDBJ databases">
        <title>The complete chloroplast genome sequence of Lithospermum erythrorhizon: insights into the phylogenetic relationship among Boraginaceae species and the maternal lineages of purple gromwells.</title>
        <authorList>
            <person name="Okada T."/>
            <person name="Watanabe K."/>
        </authorList>
    </citation>
    <scope>NUCLEOTIDE SEQUENCE [LARGE SCALE GENOMIC DNA]</scope>
</reference>
<keyword evidence="6" id="KW-0695">RNA-directed DNA polymerase</keyword>
<keyword evidence="3" id="KW-0540">Nuclease</keyword>
<evidence type="ECO:0000256" key="5">
    <source>
        <dbReference type="ARBA" id="ARBA00022801"/>
    </source>
</evidence>
<keyword evidence="9" id="KW-1185">Reference proteome</keyword>
<keyword evidence="2" id="KW-0548">Nucleotidyltransferase</keyword>
<dbReference type="PANTHER" id="PTHR48475">
    <property type="entry name" value="RIBONUCLEASE H"/>
    <property type="match status" value="1"/>
</dbReference>
<feature type="domain" description="Reverse transcriptase RNase H-like" evidence="7">
    <location>
        <begin position="2"/>
        <end position="65"/>
    </location>
</feature>
<evidence type="ECO:0000256" key="2">
    <source>
        <dbReference type="ARBA" id="ARBA00022695"/>
    </source>
</evidence>
<comment type="caution">
    <text evidence="8">The sequence shown here is derived from an EMBL/GenBank/DDBJ whole genome shotgun (WGS) entry which is preliminary data.</text>
</comment>
<dbReference type="PANTHER" id="PTHR48475:SF2">
    <property type="entry name" value="RIBONUCLEASE H"/>
    <property type="match status" value="1"/>
</dbReference>
<dbReference type="GO" id="GO:0004519">
    <property type="term" value="F:endonuclease activity"/>
    <property type="evidence" value="ECO:0007669"/>
    <property type="project" value="UniProtKB-KW"/>
</dbReference>
<name>A0AAV3RVE0_LITER</name>
<evidence type="ECO:0000313" key="9">
    <source>
        <dbReference type="Proteomes" id="UP001454036"/>
    </source>
</evidence>
<dbReference type="GO" id="GO:0016787">
    <property type="term" value="F:hydrolase activity"/>
    <property type="evidence" value="ECO:0007669"/>
    <property type="project" value="UniProtKB-KW"/>
</dbReference>
<keyword evidence="1" id="KW-0808">Transferase</keyword>
<protein>
    <recommendedName>
        <fullName evidence="7">Reverse transcriptase RNase H-like domain-containing protein</fullName>
    </recommendedName>
</protein>
<accession>A0AAV3RVE0</accession>
<evidence type="ECO:0000259" key="7">
    <source>
        <dbReference type="Pfam" id="PF17917"/>
    </source>
</evidence>
<sequence length="207" mass="23484">MRGAETGSPVTEKLVFALVVVARKLKPYFEEHPVEVVTDKPVRQILENSSCSGRIVKWGIELSEFDLRRSLLDEGGDEQCPGGEGNMPRPCYQDILEFLSFGVLPEDPLVANKIQRQSLRQINSKALTQKILGSRIFWPSIATDAQDHIQRARQASAHGKPGKLEFPWEGPYLVKRIVGPVTYELEILEGRQVPRSWNTCHLRKYYV</sequence>
<dbReference type="AlphaFoldDB" id="A0AAV3RVE0"/>
<evidence type="ECO:0000313" key="8">
    <source>
        <dbReference type="EMBL" id="GAA0185227.1"/>
    </source>
</evidence>
<dbReference type="InterPro" id="IPR041373">
    <property type="entry name" value="RT_RNaseH"/>
</dbReference>
<evidence type="ECO:0000256" key="1">
    <source>
        <dbReference type="ARBA" id="ARBA00022679"/>
    </source>
</evidence>
<keyword evidence="4" id="KW-0255">Endonuclease</keyword>